<reference evidence="1 2" key="1">
    <citation type="submission" date="2018-10" db="EMBL/GenBank/DDBJ databases">
        <title>A high-quality apple genome assembly.</title>
        <authorList>
            <person name="Hu J."/>
        </authorList>
    </citation>
    <scope>NUCLEOTIDE SEQUENCE [LARGE SCALE GENOMIC DNA]</scope>
    <source>
        <strain evidence="2">cv. HFTH1</strain>
        <tissue evidence="1">Young leaf</tissue>
    </source>
</reference>
<sequence length="140" mass="15845">MSNFSMLETAMAAQFVVVQYSFEIQLSLFTLSDSVRLYSSKYTHIYIPNDSLYTRAHLPTHLLHLTEALELQKWRPVCVVLVLGSRSRCYSKYGAMAVRTKLLSELLRTTIPTQPHLAGIVVNSKKLSGSVLNHMDKITL</sequence>
<evidence type="ECO:0000313" key="2">
    <source>
        <dbReference type="Proteomes" id="UP000290289"/>
    </source>
</evidence>
<keyword evidence="2" id="KW-1185">Reference proteome</keyword>
<accession>A0A498IWF9</accession>
<evidence type="ECO:0000313" key="1">
    <source>
        <dbReference type="EMBL" id="RXH87536.1"/>
    </source>
</evidence>
<name>A0A498IWF9_MALDO</name>
<gene>
    <name evidence="1" type="ORF">DVH24_034436</name>
</gene>
<dbReference type="EMBL" id="RDQH01000336">
    <property type="protein sequence ID" value="RXH87536.1"/>
    <property type="molecule type" value="Genomic_DNA"/>
</dbReference>
<protein>
    <submittedName>
        <fullName evidence="1">Uncharacterized protein</fullName>
    </submittedName>
</protein>
<dbReference type="AlphaFoldDB" id="A0A498IWF9"/>
<comment type="caution">
    <text evidence="1">The sequence shown here is derived from an EMBL/GenBank/DDBJ whole genome shotgun (WGS) entry which is preliminary data.</text>
</comment>
<dbReference type="Proteomes" id="UP000290289">
    <property type="component" value="Chromosome 10"/>
</dbReference>
<proteinExistence type="predicted"/>
<organism evidence="1 2">
    <name type="scientific">Malus domestica</name>
    <name type="common">Apple</name>
    <name type="synonym">Pyrus malus</name>
    <dbReference type="NCBI Taxonomy" id="3750"/>
    <lineage>
        <taxon>Eukaryota</taxon>
        <taxon>Viridiplantae</taxon>
        <taxon>Streptophyta</taxon>
        <taxon>Embryophyta</taxon>
        <taxon>Tracheophyta</taxon>
        <taxon>Spermatophyta</taxon>
        <taxon>Magnoliopsida</taxon>
        <taxon>eudicotyledons</taxon>
        <taxon>Gunneridae</taxon>
        <taxon>Pentapetalae</taxon>
        <taxon>rosids</taxon>
        <taxon>fabids</taxon>
        <taxon>Rosales</taxon>
        <taxon>Rosaceae</taxon>
        <taxon>Amygdaloideae</taxon>
        <taxon>Maleae</taxon>
        <taxon>Malus</taxon>
    </lineage>
</organism>